<proteinExistence type="predicted"/>
<keyword evidence="2" id="KW-1185">Reference proteome</keyword>
<dbReference type="EMBL" id="BAAAZO010000012">
    <property type="protein sequence ID" value="GAA3638416.1"/>
    <property type="molecule type" value="Genomic_DNA"/>
</dbReference>
<name>A0ABP7AS41_9ACTN</name>
<gene>
    <name evidence="1" type="ORF">GCM10022223_66780</name>
</gene>
<protein>
    <submittedName>
        <fullName evidence="1">Uncharacterized protein</fullName>
    </submittedName>
</protein>
<dbReference type="Proteomes" id="UP001501074">
    <property type="component" value="Unassembled WGS sequence"/>
</dbReference>
<comment type="caution">
    <text evidence="1">The sequence shown here is derived from an EMBL/GenBank/DDBJ whole genome shotgun (WGS) entry which is preliminary data.</text>
</comment>
<reference evidence="2" key="1">
    <citation type="journal article" date="2019" name="Int. J. Syst. Evol. Microbiol.">
        <title>The Global Catalogue of Microorganisms (GCM) 10K type strain sequencing project: providing services to taxonomists for standard genome sequencing and annotation.</title>
        <authorList>
            <consortium name="The Broad Institute Genomics Platform"/>
            <consortium name="The Broad Institute Genome Sequencing Center for Infectious Disease"/>
            <person name="Wu L."/>
            <person name="Ma J."/>
        </authorList>
    </citation>
    <scope>NUCLEOTIDE SEQUENCE [LARGE SCALE GENOMIC DNA]</scope>
    <source>
        <strain evidence="2">JCM 16902</strain>
    </source>
</reference>
<accession>A0ABP7AS41</accession>
<sequence length="75" mass="7986">MLTSFFRGGRECLPDILVRFRGMLAVLGHRTHALALLGICPDDARSAEAPRQFGLTRWAAGTAAGGLSPLPVTHS</sequence>
<organism evidence="1 2">
    <name type="scientific">Kineosporia mesophila</name>
    <dbReference type="NCBI Taxonomy" id="566012"/>
    <lineage>
        <taxon>Bacteria</taxon>
        <taxon>Bacillati</taxon>
        <taxon>Actinomycetota</taxon>
        <taxon>Actinomycetes</taxon>
        <taxon>Kineosporiales</taxon>
        <taxon>Kineosporiaceae</taxon>
        <taxon>Kineosporia</taxon>
    </lineage>
</organism>
<evidence type="ECO:0000313" key="2">
    <source>
        <dbReference type="Proteomes" id="UP001501074"/>
    </source>
</evidence>
<evidence type="ECO:0000313" key="1">
    <source>
        <dbReference type="EMBL" id="GAA3638416.1"/>
    </source>
</evidence>